<gene>
    <name evidence="9" type="ORF">NYR02_06895</name>
</gene>
<keyword evidence="10" id="KW-1185">Reference proteome</keyword>
<keyword evidence="4 8" id="KW-1003">Cell membrane</keyword>
<evidence type="ECO:0000256" key="5">
    <source>
        <dbReference type="ARBA" id="ARBA00022692"/>
    </source>
</evidence>
<keyword evidence="6 8" id="KW-1133">Transmembrane helix</keyword>
<evidence type="ECO:0000256" key="2">
    <source>
        <dbReference type="ARBA" id="ARBA00009142"/>
    </source>
</evidence>
<protein>
    <recommendedName>
        <fullName evidence="8">Probable membrane transporter protein</fullName>
    </recommendedName>
</protein>
<feature type="transmembrane region" description="Helical" evidence="8">
    <location>
        <begin position="79"/>
        <end position="95"/>
    </location>
</feature>
<accession>A0A9X3AFN8</accession>
<keyword evidence="3" id="KW-0813">Transport</keyword>
<reference evidence="9" key="2">
    <citation type="submission" date="2022-08" db="EMBL/GenBank/DDBJ databases">
        <authorList>
            <person name="Dong C."/>
        </authorList>
    </citation>
    <scope>NUCLEOTIDE SEQUENCE</scope>
    <source>
        <strain evidence="9">59MF3M-4</strain>
    </source>
</reference>
<comment type="subcellular location">
    <subcellularLocation>
        <location evidence="1 8">Cell membrane</location>
        <topology evidence="1 8">Multi-pass membrane protein</topology>
    </subcellularLocation>
</comment>
<dbReference type="PANTHER" id="PTHR30269:SF0">
    <property type="entry name" value="MEMBRANE TRANSPORTER PROTEIN YFCA-RELATED"/>
    <property type="match status" value="1"/>
</dbReference>
<dbReference type="AlphaFoldDB" id="A0A9X3AFN8"/>
<evidence type="ECO:0000256" key="7">
    <source>
        <dbReference type="ARBA" id="ARBA00023136"/>
    </source>
</evidence>
<dbReference type="EMBL" id="JAOANI010000014">
    <property type="protein sequence ID" value="MCT7358742.1"/>
    <property type="molecule type" value="Genomic_DNA"/>
</dbReference>
<evidence type="ECO:0000256" key="3">
    <source>
        <dbReference type="ARBA" id="ARBA00022448"/>
    </source>
</evidence>
<dbReference type="GO" id="GO:0005886">
    <property type="term" value="C:plasma membrane"/>
    <property type="evidence" value="ECO:0007669"/>
    <property type="project" value="UniProtKB-SubCell"/>
</dbReference>
<feature type="transmembrane region" description="Helical" evidence="8">
    <location>
        <begin position="230"/>
        <end position="249"/>
    </location>
</feature>
<comment type="similarity">
    <text evidence="2 8">Belongs to the 4-toluene sulfonate uptake permease (TSUP) (TC 2.A.102) family.</text>
</comment>
<feature type="transmembrane region" description="Helical" evidence="8">
    <location>
        <begin position="101"/>
        <end position="120"/>
    </location>
</feature>
<evidence type="ECO:0000313" key="9">
    <source>
        <dbReference type="EMBL" id="MCT7358742.1"/>
    </source>
</evidence>
<keyword evidence="7 8" id="KW-0472">Membrane</keyword>
<evidence type="ECO:0000313" key="10">
    <source>
        <dbReference type="Proteomes" id="UP001147830"/>
    </source>
</evidence>
<dbReference type="PANTHER" id="PTHR30269">
    <property type="entry name" value="TRANSMEMBRANE PROTEIN YFCA"/>
    <property type="match status" value="1"/>
</dbReference>
<name>A0A9X3AFN8_9GAMM</name>
<keyword evidence="5 8" id="KW-0812">Transmembrane</keyword>
<comment type="caution">
    <text evidence="9">The sequence shown here is derived from an EMBL/GenBank/DDBJ whole genome shotgun (WGS) entry which is preliminary data.</text>
</comment>
<evidence type="ECO:0000256" key="8">
    <source>
        <dbReference type="RuleBase" id="RU363041"/>
    </source>
</evidence>
<dbReference type="InterPro" id="IPR002781">
    <property type="entry name" value="TM_pro_TauE-like"/>
</dbReference>
<dbReference type="Pfam" id="PF01925">
    <property type="entry name" value="TauE"/>
    <property type="match status" value="1"/>
</dbReference>
<dbReference type="InterPro" id="IPR052017">
    <property type="entry name" value="TSUP"/>
</dbReference>
<sequence length="251" mass="26337">MPELSVDVLLLLALVACAAGFIDAIAGGGGLLTIPALLVAGLNPVQAIATNKLQACFGSFTATRFFIREGLVSPWQQRWSVIATGLAAAAGALALQWFDSALLVAVMPYALIIIALYLLLARKVGEQETTARLTGRQFNASAVPAVGFYDGFFGPGTGTFFTLGYCQLRGMNMLQATAHAKLLNFTTNIVSLLIFILSGQIAWVVGLSMALGQALGARLGAATAVRRGVVFVRLMTVAVCIAMSISLLLKN</sequence>
<proteinExistence type="inferred from homology"/>
<organism evidence="9 10">
    <name type="scientific">Thalassolituus pacificus</name>
    <dbReference type="NCBI Taxonomy" id="2975440"/>
    <lineage>
        <taxon>Bacteria</taxon>
        <taxon>Pseudomonadati</taxon>
        <taxon>Pseudomonadota</taxon>
        <taxon>Gammaproteobacteria</taxon>
        <taxon>Oceanospirillales</taxon>
        <taxon>Oceanospirillaceae</taxon>
        <taxon>Thalassolituus</taxon>
    </lineage>
</organism>
<evidence type="ECO:0000256" key="6">
    <source>
        <dbReference type="ARBA" id="ARBA00022989"/>
    </source>
</evidence>
<evidence type="ECO:0000256" key="4">
    <source>
        <dbReference type="ARBA" id="ARBA00022475"/>
    </source>
</evidence>
<reference evidence="9" key="1">
    <citation type="journal article" date="2022" name="Front. Microbiol.">
        <title>Genome-based taxonomic rearrangement of Oceanobacter-related bacteria including the description of Thalassolituus hydrocarbonoclasticus sp. nov. and Thalassolituus pacificus sp. nov. and emended description of the genus Thalassolituus.</title>
        <authorList>
            <person name="Dong C."/>
            <person name="Wei L."/>
            <person name="Wang J."/>
            <person name="Lai Q."/>
            <person name="Huang Z."/>
            <person name="Shao Z."/>
        </authorList>
    </citation>
    <scope>NUCLEOTIDE SEQUENCE</scope>
    <source>
        <strain evidence="9">59MF3M-4</strain>
    </source>
</reference>
<dbReference type="RefSeq" id="WP_260975628.1">
    <property type="nucleotide sequence ID" value="NZ_JAOANI010000014.1"/>
</dbReference>
<evidence type="ECO:0000256" key="1">
    <source>
        <dbReference type="ARBA" id="ARBA00004651"/>
    </source>
</evidence>
<feature type="transmembrane region" description="Helical" evidence="8">
    <location>
        <begin position="189"/>
        <end position="210"/>
    </location>
</feature>
<dbReference type="Proteomes" id="UP001147830">
    <property type="component" value="Unassembled WGS sequence"/>
</dbReference>